<keyword evidence="3" id="KW-1185">Reference proteome</keyword>
<evidence type="ECO:0000313" key="2">
    <source>
        <dbReference type="EMBL" id="CAJ1389792.1"/>
    </source>
</evidence>
<dbReference type="InterPro" id="IPR046733">
    <property type="entry name" value="DUF6625"/>
</dbReference>
<evidence type="ECO:0000256" key="1">
    <source>
        <dbReference type="SAM" id="SignalP"/>
    </source>
</evidence>
<evidence type="ECO:0000313" key="3">
    <source>
        <dbReference type="Proteomes" id="UP001178507"/>
    </source>
</evidence>
<name>A0AA36IL46_9DINO</name>
<dbReference type="Proteomes" id="UP001178507">
    <property type="component" value="Unassembled WGS sequence"/>
</dbReference>
<dbReference type="EMBL" id="CAUJNA010001935">
    <property type="protein sequence ID" value="CAJ1389792.1"/>
    <property type="molecule type" value="Genomic_DNA"/>
</dbReference>
<sequence length="864" mass="96463">MFPLTGACSRCIGLAIALILVGADAQAHVWVEHSAERVADSVHVLENVTIRWDHYVNGDRSWYSWGYVRDGQSGNFLESLTGNTPATGSFVWQVPPTICGKLVQLELCSGSPPRRTKHACHKSDPLMVHGECVPEERPVTLTTTTTGLAALREMGFLSLHRRSRYWAQPVQKSESTRTEHKEASVAFVVVWLGPLPSYVAAFAATAAQAGASFLVFHTHEEPSPSSGKVEFRYMSLEDLAGRLWNIEPVRNHFKLSFAEFAQRVAECYADDNPAKGNDLKPFYGALFSEELSQFSHWGWTDLDMIWGNLEGFLTAELLEGYDVISAPDGARPALYLSGQLTVFRNNEVWRGFMEGCLAGGGHVNYGGCYVESLLSEANVFLDEKVAIWHAALRGARIFVDFSLLLAEPRWQRLGGGILRRGRGGRLLLAGQPAWEPFVDIERRNMEVHLLENSSDCYTEFGEGWSYVCIPSEANDALGVAYEINGSLFLWPSPLHAVEGGVEFAAMHLHRSKAKFSMEDCRDSEDVSCQKEGSAISCECAAPTSNRHLAETFRIPNIVHFVLTDRDTRFFDWPCYAALRSAWEQLRPEKLLVHLLDGVEPSTANAWWEAARRFVTGVIPFPRSSVPLALNGVLVTHPAFIADFHRMEVLYQWGGIYMDTDAISLRGFDSLRRWRAVLARQGGRELRATVGLMIFEPRSAFLSAVLERMKRAYSGAWGVHAGHVLDDTLETRPPGVAILGHSGGFFASSWHAGDFVELMEEAKLVDWSRCWSLHLYNSQTKKYTKDPIELCRNPGSPYKDGDLCRGLRMALDMNDIFSMVDQGYPIMSSSLEETFRKRAAEQASAFPDLVSNSLDIRRVSEKAEL</sequence>
<dbReference type="PANTHER" id="PTHR46830">
    <property type="entry name" value="TRANSFERASE, PUTATIVE-RELATED"/>
    <property type="match status" value="1"/>
</dbReference>
<keyword evidence="1" id="KW-0732">Signal</keyword>
<accession>A0AA36IL46</accession>
<organism evidence="2 3">
    <name type="scientific">Effrenium voratum</name>
    <dbReference type="NCBI Taxonomy" id="2562239"/>
    <lineage>
        <taxon>Eukaryota</taxon>
        <taxon>Sar</taxon>
        <taxon>Alveolata</taxon>
        <taxon>Dinophyceae</taxon>
        <taxon>Suessiales</taxon>
        <taxon>Symbiodiniaceae</taxon>
        <taxon>Effrenium</taxon>
    </lineage>
</organism>
<dbReference type="InterPro" id="IPR029044">
    <property type="entry name" value="Nucleotide-diphossugar_trans"/>
</dbReference>
<dbReference type="Pfam" id="PF20330">
    <property type="entry name" value="DUF6625"/>
    <property type="match status" value="1"/>
</dbReference>
<dbReference type="Gene3D" id="3.90.550.20">
    <property type="match status" value="1"/>
</dbReference>
<dbReference type="PANTHER" id="PTHR46830:SF1">
    <property type="entry name" value="ALPHA-1,4-N-ACETYLGLUCOSAMINYLTRANSFERASE"/>
    <property type="match status" value="1"/>
</dbReference>
<gene>
    <name evidence="2" type="ORF">EVOR1521_LOCUS15337</name>
</gene>
<protein>
    <submittedName>
        <fullName evidence="2">Uncharacterized protein</fullName>
    </submittedName>
</protein>
<feature type="signal peptide" evidence="1">
    <location>
        <begin position="1"/>
        <end position="25"/>
    </location>
</feature>
<comment type="caution">
    <text evidence="2">The sequence shown here is derived from an EMBL/GenBank/DDBJ whole genome shotgun (WGS) entry which is preliminary data.</text>
</comment>
<proteinExistence type="predicted"/>
<dbReference type="InterPro" id="IPR007577">
    <property type="entry name" value="GlycoTrfase_DXD_sugar-bd_CS"/>
</dbReference>
<reference evidence="2" key="1">
    <citation type="submission" date="2023-08" db="EMBL/GenBank/DDBJ databases">
        <authorList>
            <person name="Chen Y."/>
            <person name="Shah S."/>
            <person name="Dougan E. K."/>
            <person name="Thang M."/>
            <person name="Chan C."/>
        </authorList>
    </citation>
    <scope>NUCLEOTIDE SEQUENCE</scope>
</reference>
<feature type="chain" id="PRO_5041314370" evidence="1">
    <location>
        <begin position="26"/>
        <end position="864"/>
    </location>
</feature>
<dbReference type="SUPFAM" id="SSF53448">
    <property type="entry name" value="Nucleotide-diphospho-sugar transferases"/>
    <property type="match status" value="1"/>
</dbReference>
<dbReference type="AlphaFoldDB" id="A0AA36IL46"/>
<dbReference type="Pfam" id="PF04488">
    <property type="entry name" value="Gly_transf_sug"/>
    <property type="match status" value="1"/>
</dbReference>